<gene>
    <name evidence="1" type="ORF">NP493_1104g04058</name>
</gene>
<accession>A0AAD9KG87</accession>
<dbReference type="EMBL" id="JAODUO010001104">
    <property type="protein sequence ID" value="KAK2171094.1"/>
    <property type="molecule type" value="Genomic_DNA"/>
</dbReference>
<dbReference type="AlphaFoldDB" id="A0AAD9KG87"/>
<evidence type="ECO:0000313" key="2">
    <source>
        <dbReference type="Proteomes" id="UP001209878"/>
    </source>
</evidence>
<reference evidence="1" key="1">
    <citation type="journal article" date="2023" name="Mol. Biol. Evol.">
        <title>Third-Generation Sequencing Reveals the Adaptive Role of the Epigenome in Three Deep-Sea Polychaetes.</title>
        <authorList>
            <person name="Perez M."/>
            <person name="Aroh O."/>
            <person name="Sun Y."/>
            <person name="Lan Y."/>
            <person name="Juniper S.K."/>
            <person name="Young C.R."/>
            <person name="Angers B."/>
            <person name="Qian P.Y."/>
        </authorList>
    </citation>
    <scope>NUCLEOTIDE SEQUENCE</scope>
    <source>
        <strain evidence="1">R07B-5</strain>
    </source>
</reference>
<evidence type="ECO:0000313" key="1">
    <source>
        <dbReference type="EMBL" id="KAK2171094.1"/>
    </source>
</evidence>
<comment type="caution">
    <text evidence="1">The sequence shown here is derived from an EMBL/GenBank/DDBJ whole genome shotgun (WGS) entry which is preliminary data.</text>
</comment>
<protein>
    <submittedName>
        <fullName evidence="1">Uncharacterized protein</fullName>
    </submittedName>
</protein>
<organism evidence="1 2">
    <name type="scientific">Ridgeia piscesae</name>
    <name type="common">Tubeworm</name>
    <dbReference type="NCBI Taxonomy" id="27915"/>
    <lineage>
        <taxon>Eukaryota</taxon>
        <taxon>Metazoa</taxon>
        <taxon>Spiralia</taxon>
        <taxon>Lophotrochozoa</taxon>
        <taxon>Annelida</taxon>
        <taxon>Polychaeta</taxon>
        <taxon>Sedentaria</taxon>
        <taxon>Canalipalpata</taxon>
        <taxon>Sabellida</taxon>
        <taxon>Siboglinidae</taxon>
        <taxon>Ridgeia</taxon>
    </lineage>
</organism>
<sequence>MAALFVRVCPCLSLCPSRLSSRSNADASAPYKRVDSTVYLAFNPHGHMVVVPESLV</sequence>
<name>A0AAD9KG87_RIDPI</name>
<dbReference type="Proteomes" id="UP001209878">
    <property type="component" value="Unassembled WGS sequence"/>
</dbReference>
<keyword evidence="2" id="KW-1185">Reference proteome</keyword>
<proteinExistence type="predicted"/>